<sequence length="147" mass="15056">MADQSVSDLIKGITDDVKLLVRDEIQLAKTELVPAAKNAGIGAGLFGAAGYFALSALSVLYFAAAFALAQVVETWLAFLIVGVALLLIAALLGAVGLVLVKKVRGPKRTIASANATVAELKAAVQRGNAAATAPQIEGEVVSSRAIR</sequence>
<evidence type="ECO:0000313" key="2">
    <source>
        <dbReference type="EMBL" id="CAA9298485.1"/>
    </source>
</evidence>
<name>A0A6J4K914_9ACTN</name>
<dbReference type="InterPro" id="IPR009937">
    <property type="entry name" value="Phage_holin_3_6"/>
</dbReference>
<keyword evidence="1" id="KW-0812">Transmembrane</keyword>
<keyword evidence="1" id="KW-1133">Transmembrane helix</keyword>
<dbReference type="AlphaFoldDB" id="A0A6J4K914"/>
<reference evidence="2" key="1">
    <citation type="submission" date="2020-02" db="EMBL/GenBank/DDBJ databases">
        <authorList>
            <person name="Meier V. D."/>
        </authorList>
    </citation>
    <scope>NUCLEOTIDE SEQUENCE</scope>
    <source>
        <strain evidence="2">AVDCRST_MAG61</strain>
    </source>
</reference>
<accession>A0A6J4K914</accession>
<gene>
    <name evidence="2" type="ORF">AVDCRST_MAG61-940</name>
</gene>
<proteinExistence type="predicted"/>
<feature type="transmembrane region" description="Helical" evidence="1">
    <location>
        <begin position="45"/>
        <end position="69"/>
    </location>
</feature>
<dbReference type="Pfam" id="PF07332">
    <property type="entry name" value="Phage_holin_3_6"/>
    <property type="match status" value="1"/>
</dbReference>
<evidence type="ECO:0008006" key="3">
    <source>
        <dbReference type="Google" id="ProtNLM"/>
    </source>
</evidence>
<feature type="transmembrane region" description="Helical" evidence="1">
    <location>
        <begin position="75"/>
        <end position="100"/>
    </location>
</feature>
<keyword evidence="1" id="KW-0472">Membrane</keyword>
<protein>
    <recommendedName>
        <fullName evidence="3">Integral membrane protein</fullName>
    </recommendedName>
</protein>
<organism evidence="2">
    <name type="scientific">uncultured Friedmanniella sp</name>
    <dbReference type="NCBI Taxonomy" id="335381"/>
    <lineage>
        <taxon>Bacteria</taxon>
        <taxon>Bacillati</taxon>
        <taxon>Actinomycetota</taxon>
        <taxon>Actinomycetes</taxon>
        <taxon>Propionibacteriales</taxon>
        <taxon>Nocardioidaceae</taxon>
        <taxon>Friedmanniella</taxon>
        <taxon>environmental samples</taxon>
    </lineage>
</organism>
<dbReference type="EMBL" id="CADCTT010000120">
    <property type="protein sequence ID" value="CAA9298485.1"/>
    <property type="molecule type" value="Genomic_DNA"/>
</dbReference>
<evidence type="ECO:0000256" key="1">
    <source>
        <dbReference type="SAM" id="Phobius"/>
    </source>
</evidence>